<accession>A0A1M7JJI6</accession>
<evidence type="ECO:0000313" key="4">
    <source>
        <dbReference type="EMBL" id="SHM53095.1"/>
    </source>
</evidence>
<keyword evidence="1 4" id="KW-0238">DNA-binding</keyword>
<keyword evidence="2" id="KW-0812">Transmembrane</keyword>
<evidence type="ECO:0000256" key="1">
    <source>
        <dbReference type="ARBA" id="ARBA00023125"/>
    </source>
</evidence>
<dbReference type="Pfam" id="PF01381">
    <property type="entry name" value="HTH_3"/>
    <property type="match status" value="1"/>
</dbReference>
<keyword evidence="2" id="KW-0472">Membrane</keyword>
<organism evidence="4 5">
    <name type="scientific">Ruminococcus flavefaciens</name>
    <dbReference type="NCBI Taxonomy" id="1265"/>
    <lineage>
        <taxon>Bacteria</taxon>
        <taxon>Bacillati</taxon>
        <taxon>Bacillota</taxon>
        <taxon>Clostridia</taxon>
        <taxon>Eubacteriales</taxon>
        <taxon>Oscillospiraceae</taxon>
        <taxon>Ruminococcus</taxon>
    </lineage>
</organism>
<reference evidence="4 5" key="1">
    <citation type="submission" date="2016-11" db="EMBL/GenBank/DDBJ databases">
        <authorList>
            <person name="Jaros S."/>
            <person name="Januszkiewicz K."/>
            <person name="Wedrychowicz H."/>
        </authorList>
    </citation>
    <scope>NUCLEOTIDE SEQUENCE [LARGE SCALE GENOMIC DNA]</scope>
    <source>
        <strain evidence="4 5">Y1</strain>
    </source>
</reference>
<name>A0A1M7JJI6_RUMFL</name>
<dbReference type="InterPro" id="IPR001387">
    <property type="entry name" value="Cro/C1-type_HTH"/>
</dbReference>
<proteinExistence type="predicted"/>
<dbReference type="PROSITE" id="PS50943">
    <property type="entry name" value="HTH_CROC1"/>
    <property type="match status" value="1"/>
</dbReference>
<dbReference type="GO" id="GO:0003677">
    <property type="term" value="F:DNA binding"/>
    <property type="evidence" value="ECO:0007669"/>
    <property type="project" value="UniProtKB-KW"/>
</dbReference>
<feature type="transmembrane region" description="Helical" evidence="2">
    <location>
        <begin position="108"/>
        <end position="126"/>
    </location>
</feature>
<dbReference type="SMART" id="SM00530">
    <property type="entry name" value="HTH_XRE"/>
    <property type="match status" value="1"/>
</dbReference>
<keyword evidence="2" id="KW-1133">Transmembrane helix</keyword>
<dbReference type="Proteomes" id="UP000184394">
    <property type="component" value="Unassembled WGS sequence"/>
</dbReference>
<evidence type="ECO:0000259" key="3">
    <source>
        <dbReference type="PROSITE" id="PS50943"/>
    </source>
</evidence>
<dbReference type="RefSeq" id="WP_072950436.1">
    <property type="nucleotide sequence ID" value="NZ_FRCT01000006.1"/>
</dbReference>
<feature type="transmembrane region" description="Helical" evidence="2">
    <location>
        <begin position="84"/>
        <end position="102"/>
    </location>
</feature>
<dbReference type="OrthoDB" id="9801008at2"/>
<evidence type="ECO:0000256" key="2">
    <source>
        <dbReference type="SAM" id="Phobius"/>
    </source>
</evidence>
<gene>
    <name evidence="4" type="ORF">SAMN04487860_10641</name>
</gene>
<dbReference type="PANTHER" id="PTHR46558">
    <property type="entry name" value="TRACRIPTIONAL REGULATORY PROTEIN-RELATED-RELATED"/>
    <property type="match status" value="1"/>
</dbReference>
<dbReference type="PANTHER" id="PTHR46558:SF15">
    <property type="entry name" value="HELIX-TURN-HELIX DOMAIN PROTEIN"/>
    <property type="match status" value="1"/>
</dbReference>
<dbReference type="AlphaFoldDB" id="A0A1M7JJI6"/>
<dbReference type="SUPFAM" id="SSF47413">
    <property type="entry name" value="lambda repressor-like DNA-binding domains"/>
    <property type="match status" value="1"/>
</dbReference>
<protein>
    <submittedName>
        <fullName evidence="4">DNA-binding transcriptional regulator, XRE-family HTH domain</fullName>
    </submittedName>
</protein>
<dbReference type="EMBL" id="FRCT01000006">
    <property type="protein sequence ID" value="SHM53095.1"/>
    <property type="molecule type" value="Genomic_DNA"/>
</dbReference>
<sequence>MEIGNQIKKHRGKLKWSQELLAEKAYVSRQTISNWENGKSYPDIHSLLILGKLFNISLDELVKGDVETMKNEINKEEVKKFNSMAWVLAVMYIIMVVSPLPLIKYLGWIGGAIWGAIAAVAIFTAFKVEKMKKANNIQTYKEISAFMEGKPLDEISADRLKTANKNAMKFMYGVISALIALTICAAIAYFMNK</sequence>
<dbReference type="Gene3D" id="1.10.260.40">
    <property type="entry name" value="lambda repressor-like DNA-binding domains"/>
    <property type="match status" value="1"/>
</dbReference>
<dbReference type="CDD" id="cd00093">
    <property type="entry name" value="HTH_XRE"/>
    <property type="match status" value="1"/>
</dbReference>
<evidence type="ECO:0000313" key="5">
    <source>
        <dbReference type="Proteomes" id="UP000184394"/>
    </source>
</evidence>
<feature type="transmembrane region" description="Helical" evidence="2">
    <location>
        <begin position="170"/>
        <end position="191"/>
    </location>
</feature>
<feature type="domain" description="HTH cro/C1-type" evidence="3">
    <location>
        <begin position="7"/>
        <end position="61"/>
    </location>
</feature>
<dbReference type="InterPro" id="IPR010982">
    <property type="entry name" value="Lambda_DNA-bd_dom_sf"/>
</dbReference>